<dbReference type="AlphaFoldDB" id="A0AAV6XIL4"/>
<dbReference type="InterPro" id="IPR018162">
    <property type="entry name" value="Ala-tRNA-ligase_IIc_anticod-bd"/>
</dbReference>
<evidence type="ECO:0000313" key="2">
    <source>
        <dbReference type="EMBL" id="KAG8380371.1"/>
    </source>
</evidence>
<dbReference type="GO" id="GO:0004813">
    <property type="term" value="F:alanine-tRNA ligase activity"/>
    <property type="evidence" value="ECO:0007669"/>
    <property type="project" value="InterPro"/>
</dbReference>
<comment type="caution">
    <text evidence="2">The sequence shown here is derived from an EMBL/GenBank/DDBJ whole genome shotgun (WGS) entry which is preliminary data.</text>
</comment>
<dbReference type="GO" id="GO:0009507">
    <property type="term" value="C:chloroplast"/>
    <property type="evidence" value="ECO:0007669"/>
    <property type="project" value="TreeGrafter"/>
</dbReference>
<dbReference type="InterPro" id="IPR050058">
    <property type="entry name" value="Ala-tRNA_ligase"/>
</dbReference>
<dbReference type="PANTHER" id="PTHR11777:SF9">
    <property type="entry name" value="ALANINE--TRNA LIGASE, CYTOPLASMIC"/>
    <property type="match status" value="1"/>
</dbReference>
<dbReference type="Proteomes" id="UP000826271">
    <property type="component" value="Unassembled WGS sequence"/>
</dbReference>
<evidence type="ECO:0000313" key="3">
    <source>
        <dbReference type="Proteomes" id="UP000826271"/>
    </source>
</evidence>
<dbReference type="GO" id="GO:0006419">
    <property type="term" value="P:alanyl-tRNA aminoacylation"/>
    <property type="evidence" value="ECO:0007669"/>
    <property type="project" value="InterPro"/>
</dbReference>
<feature type="domain" description="Alanyl-tRNA synthetase class IIc N-terminal" evidence="1">
    <location>
        <begin position="29"/>
        <end position="77"/>
    </location>
</feature>
<dbReference type="GO" id="GO:0005739">
    <property type="term" value="C:mitochondrion"/>
    <property type="evidence" value="ECO:0007669"/>
    <property type="project" value="TreeGrafter"/>
</dbReference>
<proteinExistence type="predicted"/>
<sequence length="145" mass="16444">MSVIDVKTENGQNEKKKAIYRTCRAVEKELVTRARPYSGVGADDVDKIDIAYRVVADHIRTLSFAINDGSCPGKAGKHQSGSNASRVEATCTRRILKKSLPKKRPALARDWELRNLEELPKSSKGVYYAARRHLIYRILLDFLWI</sequence>
<dbReference type="PANTHER" id="PTHR11777">
    <property type="entry name" value="ALANYL-TRNA SYNTHETASE"/>
    <property type="match status" value="1"/>
</dbReference>
<dbReference type="Pfam" id="PF01411">
    <property type="entry name" value="tRNA-synt_2c"/>
    <property type="match status" value="1"/>
</dbReference>
<gene>
    <name evidence="2" type="ORF">BUALT_Bualt06G0008500</name>
</gene>
<dbReference type="EMBL" id="WHWC01000006">
    <property type="protein sequence ID" value="KAG8380371.1"/>
    <property type="molecule type" value="Genomic_DNA"/>
</dbReference>
<dbReference type="GO" id="GO:0005524">
    <property type="term" value="F:ATP binding"/>
    <property type="evidence" value="ECO:0007669"/>
    <property type="project" value="InterPro"/>
</dbReference>
<reference evidence="2" key="1">
    <citation type="submission" date="2019-10" db="EMBL/GenBank/DDBJ databases">
        <authorList>
            <person name="Zhang R."/>
            <person name="Pan Y."/>
            <person name="Wang J."/>
            <person name="Ma R."/>
            <person name="Yu S."/>
        </authorList>
    </citation>
    <scope>NUCLEOTIDE SEQUENCE</scope>
    <source>
        <strain evidence="2">LA-IB0</strain>
        <tissue evidence="2">Leaf</tissue>
    </source>
</reference>
<accession>A0AAV6XIL4</accession>
<protein>
    <recommendedName>
        <fullName evidence="1">Alanyl-tRNA synthetase class IIc N-terminal domain-containing protein</fullName>
    </recommendedName>
</protein>
<dbReference type="GO" id="GO:0002161">
    <property type="term" value="F:aminoacyl-tRNA deacylase activity"/>
    <property type="evidence" value="ECO:0007669"/>
    <property type="project" value="TreeGrafter"/>
</dbReference>
<dbReference type="InterPro" id="IPR018164">
    <property type="entry name" value="Ala-tRNA-synth_IIc_N"/>
</dbReference>
<name>A0AAV6XIL4_9LAMI</name>
<organism evidence="2 3">
    <name type="scientific">Buddleja alternifolia</name>
    <dbReference type="NCBI Taxonomy" id="168488"/>
    <lineage>
        <taxon>Eukaryota</taxon>
        <taxon>Viridiplantae</taxon>
        <taxon>Streptophyta</taxon>
        <taxon>Embryophyta</taxon>
        <taxon>Tracheophyta</taxon>
        <taxon>Spermatophyta</taxon>
        <taxon>Magnoliopsida</taxon>
        <taxon>eudicotyledons</taxon>
        <taxon>Gunneridae</taxon>
        <taxon>Pentapetalae</taxon>
        <taxon>asterids</taxon>
        <taxon>lamiids</taxon>
        <taxon>Lamiales</taxon>
        <taxon>Scrophulariaceae</taxon>
        <taxon>Buddlejeae</taxon>
        <taxon>Buddleja</taxon>
    </lineage>
</organism>
<keyword evidence="3" id="KW-1185">Reference proteome</keyword>
<dbReference type="SUPFAM" id="SSF101353">
    <property type="entry name" value="Putative anticodon-binding domain of alanyl-tRNA synthetase (AlaRS)"/>
    <property type="match status" value="1"/>
</dbReference>
<evidence type="ECO:0000259" key="1">
    <source>
        <dbReference type="Pfam" id="PF01411"/>
    </source>
</evidence>